<evidence type="ECO:0000313" key="13">
    <source>
        <dbReference type="Proteomes" id="UP001627154"/>
    </source>
</evidence>
<keyword evidence="5" id="KW-0482">Metalloprotease</keyword>
<evidence type="ECO:0000256" key="1">
    <source>
        <dbReference type="ARBA" id="ARBA00022670"/>
    </source>
</evidence>
<feature type="binding site" evidence="8">
    <location>
        <position position="411"/>
    </location>
    <ligand>
        <name>Zn(2+)</name>
        <dbReference type="ChEBI" id="CHEBI:29105"/>
        <note>catalytic</note>
    </ligand>
</feature>
<evidence type="ECO:0000256" key="8">
    <source>
        <dbReference type="PROSITE-ProRule" id="PRU00276"/>
    </source>
</evidence>
<dbReference type="Pfam" id="PF17771">
    <property type="entry name" value="ADAMTS_CR_2"/>
    <property type="match status" value="1"/>
</dbReference>
<dbReference type="GO" id="GO:0006508">
    <property type="term" value="P:proteolysis"/>
    <property type="evidence" value="ECO:0007669"/>
    <property type="project" value="UniProtKB-KW"/>
</dbReference>
<dbReference type="Gene3D" id="3.40.390.10">
    <property type="entry name" value="Collagenase (Catalytic Domain)"/>
    <property type="match status" value="1"/>
</dbReference>
<dbReference type="InterPro" id="IPR001590">
    <property type="entry name" value="Peptidase_M12B"/>
</dbReference>
<feature type="active site" evidence="8">
    <location>
        <position position="408"/>
    </location>
</feature>
<feature type="signal peptide" evidence="10">
    <location>
        <begin position="1"/>
        <end position="19"/>
    </location>
</feature>
<dbReference type="Gene3D" id="3.40.1620.60">
    <property type="match status" value="1"/>
</dbReference>
<evidence type="ECO:0000259" key="11">
    <source>
        <dbReference type="PROSITE" id="PS50215"/>
    </source>
</evidence>
<dbReference type="PROSITE" id="PS50215">
    <property type="entry name" value="ADAM_MEPRO"/>
    <property type="match status" value="1"/>
</dbReference>
<reference evidence="12 13" key="1">
    <citation type="journal article" date="2024" name="bioRxiv">
        <title>A reference genome for Trichogramma kaykai: A tiny desert-dwelling parasitoid wasp with competing sex-ratio distorters.</title>
        <authorList>
            <person name="Culotta J."/>
            <person name="Lindsey A.R."/>
        </authorList>
    </citation>
    <scope>NUCLEOTIDE SEQUENCE [LARGE SCALE GENOMIC DNA]</scope>
    <source>
        <strain evidence="12 13">KSX58</strain>
    </source>
</reference>
<proteinExistence type="predicted"/>
<keyword evidence="13" id="KW-1185">Reference proteome</keyword>
<keyword evidence="2 8" id="KW-0479">Metal-binding</keyword>
<evidence type="ECO:0000256" key="2">
    <source>
        <dbReference type="ARBA" id="ARBA00022723"/>
    </source>
</evidence>
<dbReference type="SUPFAM" id="SSF55486">
    <property type="entry name" value="Metalloproteases ('zincins'), catalytic domain"/>
    <property type="match status" value="1"/>
</dbReference>
<dbReference type="Pfam" id="PF01421">
    <property type="entry name" value="Reprolysin"/>
    <property type="match status" value="1"/>
</dbReference>
<evidence type="ECO:0000256" key="4">
    <source>
        <dbReference type="ARBA" id="ARBA00022833"/>
    </source>
</evidence>
<keyword evidence="3" id="KW-0378">Hydrolase</keyword>
<evidence type="ECO:0000313" key="12">
    <source>
        <dbReference type="EMBL" id="KAL3388595.1"/>
    </source>
</evidence>
<keyword evidence="4 8" id="KW-0862">Zinc</keyword>
<feature type="binding site" evidence="8">
    <location>
        <position position="417"/>
    </location>
    <ligand>
        <name>Zn(2+)</name>
        <dbReference type="ChEBI" id="CHEBI:29105"/>
        <note>catalytic</note>
    </ligand>
</feature>
<evidence type="ECO:0000256" key="9">
    <source>
        <dbReference type="SAM" id="MobiDB-lite"/>
    </source>
</evidence>
<feature type="domain" description="Peptidase M12B" evidence="11">
    <location>
        <begin position="235"/>
        <end position="463"/>
    </location>
</feature>
<comment type="caution">
    <text evidence="8">Lacks conserved residue(s) required for the propagation of feature annotation.</text>
</comment>
<gene>
    <name evidence="12" type="ORF">TKK_016312</name>
</gene>
<dbReference type="AlphaFoldDB" id="A0ABD2W6B6"/>
<dbReference type="GO" id="GO:0046872">
    <property type="term" value="F:metal ion binding"/>
    <property type="evidence" value="ECO:0007669"/>
    <property type="project" value="UniProtKB-KW"/>
</dbReference>
<keyword evidence="10" id="KW-0732">Signal</keyword>
<dbReference type="PANTHER" id="PTHR11905:SF249">
    <property type="entry name" value="SOL NARAE, ISOFORM C"/>
    <property type="match status" value="1"/>
</dbReference>
<feature type="chain" id="PRO_5044764859" description="Peptidase M12B domain-containing protein" evidence="10">
    <location>
        <begin position="20"/>
        <end position="596"/>
    </location>
</feature>
<keyword evidence="6" id="KW-1015">Disulfide bond</keyword>
<name>A0ABD2W6B6_9HYME</name>
<evidence type="ECO:0000256" key="3">
    <source>
        <dbReference type="ARBA" id="ARBA00022801"/>
    </source>
</evidence>
<keyword evidence="7" id="KW-0325">Glycoprotein</keyword>
<feature type="compositionally biased region" description="Basic residues" evidence="9">
    <location>
        <begin position="217"/>
        <end position="232"/>
    </location>
</feature>
<evidence type="ECO:0000256" key="10">
    <source>
        <dbReference type="SAM" id="SignalP"/>
    </source>
</evidence>
<dbReference type="InterPro" id="IPR041645">
    <property type="entry name" value="ADAMTS_CR_2"/>
</dbReference>
<evidence type="ECO:0000256" key="7">
    <source>
        <dbReference type="ARBA" id="ARBA00023180"/>
    </source>
</evidence>
<accession>A0ABD2W6B6</accession>
<protein>
    <recommendedName>
        <fullName evidence="11">Peptidase M12B domain-containing protein</fullName>
    </recommendedName>
</protein>
<dbReference type="GO" id="GO:0008237">
    <property type="term" value="F:metallopeptidase activity"/>
    <property type="evidence" value="ECO:0007669"/>
    <property type="project" value="UniProtKB-KW"/>
</dbReference>
<evidence type="ECO:0000256" key="6">
    <source>
        <dbReference type="ARBA" id="ARBA00023157"/>
    </source>
</evidence>
<comment type="caution">
    <text evidence="12">The sequence shown here is derived from an EMBL/GenBank/DDBJ whole genome shotgun (WGS) entry which is preliminary data.</text>
</comment>
<keyword evidence="1" id="KW-0645">Protease</keyword>
<feature type="binding site" evidence="8">
    <location>
        <position position="407"/>
    </location>
    <ligand>
        <name>Zn(2+)</name>
        <dbReference type="ChEBI" id="CHEBI:29105"/>
        <note>catalytic</note>
    </ligand>
</feature>
<dbReference type="EMBL" id="JBJJXI010000129">
    <property type="protein sequence ID" value="KAL3388595.1"/>
    <property type="molecule type" value="Genomic_DNA"/>
</dbReference>
<dbReference type="Proteomes" id="UP001627154">
    <property type="component" value="Unassembled WGS sequence"/>
</dbReference>
<sequence>MVPLYLWSTLVIIAAFGNALEIHNRMTADEVRSTFSTANHDEIPEYDVVPVSHAVHERSPGGDHEYRILRIRALSRDIKLYLEPSKGILASNSTPIWFVKGGDRSSPLGLRYRRIRNAFQDMDRYYQDPNNLAALKTSYDDDGQMLFEGTIGDDLVIRPLPARLRGEISRSRRSVAVARLPQSNRTVIHPALRRTHYHVVFRKKTPRLGRARDETRRKKSSRSKRDTKRKKPKIAYPQVLVVLDYDEQASLQPIDELKSYILSYWNAVDLRFRVFSDPEIRLNLAGVVVAKNPTGVPYIQKHRVGSRTSPNFDADEALDDMARYYYSELMDDGLHRFVLDRDFDLVVVMTSLNLCHRDPFGGTLDCEAAGYAYRGGACSVSLKDKMVRAVGMVEDNGGYVGIVPTAHEVGHLLGIPHDGHEQPDKTFCPEAEGYIMTGMMLLTNNIFKWSQCSMEHFQDFFEQVSQNLINIDFRPTEARSSPRSECVFDRPAGVALPRVLPGKILSLDEQCDRISGTYACEKNESVCVHLECYTDDGCSSLAPAAEGSPCGANHHCINGKCVDKQAKKIDLDFAPPPSPDEHVDVALLPRFAVERS</sequence>
<organism evidence="12 13">
    <name type="scientific">Trichogramma kaykai</name>
    <dbReference type="NCBI Taxonomy" id="54128"/>
    <lineage>
        <taxon>Eukaryota</taxon>
        <taxon>Metazoa</taxon>
        <taxon>Ecdysozoa</taxon>
        <taxon>Arthropoda</taxon>
        <taxon>Hexapoda</taxon>
        <taxon>Insecta</taxon>
        <taxon>Pterygota</taxon>
        <taxon>Neoptera</taxon>
        <taxon>Endopterygota</taxon>
        <taxon>Hymenoptera</taxon>
        <taxon>Apocrita</taxon>
        <taxon>Proctotrupomorpha</taxon>
        <taxon>Chalcidoidea</taxon>
        <taxon>Trichogrammatidae</taxon>
        <taxon>Trichogramma</taxon>
    </lineage>
</organism>
<evidence type="ECO:0000256" key="5">
    <source>
        <dbReference type="ARBA" id="ARBA00023049"/>
    </source>
</evidence>
<feature type="region of interest" description="Disordered" evidence="9">
    <location>
        <begin position="208"/>
        <end position="232"/>
    </location>
</feature>
<dbReference type="PANTHER" id="PTHR11905">
    <property type="entry name" value="ADAM A DISINTEGRIN AND METALLOPROTEASE DOMAIN"/>
    <property type="match status" value="1"/>
</dbReference>
<dbReference type="InterPro" id="IPR024079">
    <property type="entry name" value="MetalloPept_cat_dom_sf"/>
</dbReference>